<feature type="compositionally biased region" description="Polar residues" evidence="5">
    <location>
        <begin position="79"/>
        <end position="88"/>
    </location>
</feature>
<dbReference type="SMART" id="SM00184">
    <property type="entry name" value="RING"/>
    <property type="match status" value="1"/>
</dbReference>
<feature type="region of interest" description="Disordered" evidence="5">
    <location>
        <begin position="1"/>
        <end position="107"/>
    </location>
</feature>
<evidence type="ECO:0000256" key="5">
    <source>
        <dbReference type="SAM" id="MobiDB-lite"/>
    </source>
</evidence>
<keyword evidence="3" id="KW-0862">Zinc</keyword>
<reference evidence="7" key="1">
    <citation type="submission" date="2021-01" db="EMBL/GenBank/DDBJ databases">
        <authorList>
            <person name="Corre E."/>
            <person name="Pelletier E."/>
            <person name="Niang G."/>
            <person name="Scheremetjew M."/>
            <person name="Finn R."/>
            <person name="Kale V."/>
            <person name="Holt S."/>
            <person name="Cochrane G."/>
            <person name="Meng A."/>
            <person name="Brown T."/>
            <person name="Cohen L."/>
        </authorList>
    </citation>
    <scope>NUCLEOTIDE SEQUENCE</scope>
    <source>
        <strain evidence="7">MM31A-1</strain>
    </source>
</reference>
<keyword evidence="1" id="KW-0479">Metal-binding</keyword>
<evidence type="ECO:0000256" key="4">
    <source>
        <dbReference type="PROSITE-ProRule" id="PRU00175"/>
    </source>
</evidence>
<feature type="region of interest" description="Disordered" evidence="5">
    <location>
        <begin position="266"/>
        <end position="315"/>
    </location>
</feature>
<evidence type="ECO:0000313" key="7">
    <source>
        <dbReference type="EMBL" id="CAE0465524.1"/>
    </source>
</evidence>
<dbReference type="PANTHER" id="PTHR15315:SF26">
    <property type="entry name" value="E3 UBIQUITIN-PROTEIN LIGASE NRDP1"/>
    <property type="match status" value="1"/>
</dbReference>
<organism evidence="7">
    <name type="scientific">Chaetoceros debilis</name>
    <dbReference type="NCBI Taxonomy" id="122233"/>
    <lineage>
        <taxon>Eukaryota</taxon>
        <taxon>Sar</taxon>
        <taxon>Stramenopiles</taxon>
        <taxon>Ochrophyta</taxon>
        <taxon>Bacillariophyta</taxon>
        <taxon>Coscinodiscophyceae</taxon>
        <taxon>Chaetocerotophycidae</taxon>
        <taxon>Chaetocerotales</taxon>
        <taxon>Chaetocerotaceae</taxon>
        <taxon>Chaetoceros</taxon>
    </lineage>
</organism>
<keyword evidence="2 4" id="KW-0863">Zinc-finger</keyword>
<dbReference type="InterPro" id="IPR001841">
    <property type="entry name" value="Znf_RING"/>
</dbReference>
<dbReference type="Gene3D" id="3.30.40.10">
    <property type="entry name" value="Zinc/RING finger domain, C3HC4 (zinc finger)"/>
    <property type="match status" value="1"/>
</dbReference>
<sequence>MNSASNSNTRNFARRPENASNLNHSNSQVYSNRTHLGRETPSSRLLCQQGTLNKGSRYRSRVNQYSRSPHINPVASESADISMNAQQLSTGHTVSTSSSTSEESSTILHNTPNLFSSITGDHHIHNPAGEPNEKKNIKISRQSNRSTKTMAIEEFSGHSNSSRGIPLVANETGNTRRSRVGASRRRSARLQRLRSQGFALPHRNFSIGNDDESERNMRNCRNQDVDAAPTLNNVPLSNLHNDSITAIPHMNASSSLPEADSISRMNRSMASDSPGNLHDGKIAILDPSHNKVDEYKKKSTKKKQKKSTRKGPEASIVPLSEGKECAQDCCICLEQPSKEELSKLDGCGHLYCFSCIDEWSQRENTCPQCKSRFTKIERVHKAVSRKRRGDNSLHNPKNVKKVANRTQRVNIPSQQQQQQQQNPLNMIDHNLFHRLNGFSLAINNTFHYFNGTAPRQANATATILAAENAMIAANATMNSIAASLLATSRSTSRLNVAPMRNNNTAPPMRMSSTISSPLGNSGMPAGSSHSSPLVHQTIRMGVSQLISSQLHLPGTGPQAMNGSNNSSLPQAMLPPVNNSPPVHTIRMRISQYINQSNAPIQPHVVRGIFASTGRTLGAAQNLAYPGFSSNLNLRNWPNLNPNMRNVATTATNIAYPSDYPQGGYGSLVTHRNAGSPSRGFHFGASSLHQPRELSFLGGSGIPSSSVRREMMSASVSTRSGAPLNHGFGNTPSSLPGLFVVGTSTNLTPTFESRTVGTSTFSSIPFAANGNEYQR</sequence>
<proteinExistence type="predicted"/>
<dbReference type="Pfam" id="PF13639">
    <property type="entry name" value="zf-RING_2"/>
    <property type="match status" value="1"/>
</dbReference>
<accession>A0A7S3Q4L4</accession>
<feature type="compositionally biased region" description="Basic residues" evidence="5">
    <location>
        <begin position="298"/>
        <end position="309"/>
    </location>
</feature>
<dbReference type="EMBL" id="HBIO01013331">
    <property type="protein sequence ID" value="CAE0465524.1"/>
    <property type="molecule type" value="Transcribed_RNA"/>
</dbReference>
<name>A0A7S3Q4L4_9STRA</name>
<evidence type="ECO:0000259" key="6">
    <source>
        <dbReference type="PROSITE" id="PS50089"/>
    </source>
</evidence>
<evidence type="ECO:0000256" key="1">
    <source>
        <dbReference type="ARBA" id="ARBA00022723"/>
    </source>
</evidence>
<dbReference type="PANTHER" id="PTHR15315">
    <property type="entry name" value="RING FINGER PROTEIN 41, 151"/>
    <property type="match status" value="1"/>
</dbReference>
<dbReference type="InterPro" id="IPR058746">
    <property type="entry name" value="Znf_RING-type_Topors"/>
</dbReference>
<feature type="compositionally biased region" description="Polar residues" evidence="5">
    <location>
        <begin position="18"/>
        <end position="54"/>
    </location>
</feature>
<evidence type="ECO:0000256" key="2">
    <source>
        <dbReference type="ARBA" id="ARBA00022771"/>
    </source>
</evidence>
<protein>
    <recommendedName>
        <fullName evidence="6">RING-type domain-containing protein</fullName>
    </recommendedName>
</protein>
<feature type="domain" description="RING-type" evidence="6">
    <location>
        <begin position="329"/>
        <end position="370"/>
    </location>
</feature>
<evidence type="ECO:0000256" key="3">
    <source>
        <dbReference type="ARBA" id="ARBA00022833"/>
    </source>
</evidence>
<dbReference type="PROSITE" id="PS00518">
    <property type="entry name" value="ZF_RING_1"/>
    <property type="match status" value="1"/>
</dbReference>
<dbReference type="GO" id="GO:0008270">
    <property type="term" value="F:zinc ion binding"/>
    <property type="evidence" value="ECO:0007669"/>
    <property type="project" value="UniProtKB-KW"/>
</dbReference>
<dbReference type="SUPFAM" id="SSF57850">
    <property type="entry name" value="RING/U-box"/>
    <property type="match status" value="1"/>
</dbReference>
<dbReference type="InterPro" id="IPR013083">
    <property type="entry name" value="Znf_RING/FYVE/PHD"/>
</dbReference>
<feature type="compositionally biased region" description="Low complexity" evidence="5">
    <location>
        <begin position="89"/>
        <end position="106"/>
    </location>
</feature>
<dbReference type="AlphaFoldDB" id="A0A7S3Q4L4"/>
<gene>
    <name evidence="7" type="ORF">CDEB00056_LOCUS10365</name>
</gene>
<dbReference type="PROSITE" id="PS50089">
    <property type="entry name" value="ZF_RING_2"/>
    <property type="match status" value="1"/>
</dbReference>
<dbReference type="InterPro" id="IPR017907">
    <property type="entry name" value="Znf_RING_CS"/>
</dbReference>
<dbReference type="CDD" id="cd16574">
    <property type="entry name" value="RING-HC_Topors"/>
    <property type="match status" value="1"/>
</dbReference>
<feature type="compositionally biased region" description="Polar residues" evidence="5">
    <location>
        <begin position="1"/>
        <end position="11"/>
    </location>
</feature>
<feature type="compositionally biased region" description="Basic and acidic residues" evidence="5">
    <location>
        <begin position="288"/>
        <end position="297"/>
    </location>
</feature>